<dbReference type="InterPro" id="IPR050313">
    <property type="entry name" value="Carb_Metab_HTH_regulators"/>
</dbReference>
<dbReference type="InterPro" id="IPR018356">
    <property type="entry name" value="Tscrpt_reg_HTH_DeoR_CS"/>
</dbReference>
<name>A0A254TFV2_9BURK</name>
<evidence type="ECO:0000313" key="7">
    <source>
        <dbReference type="Proteomes" id="UP000197535"/>
    </source>
</evidence>
<proteinExistence type="predicted"/>
<dbReference type="GO" id="GO:0003700">
    <property type="term" value="F:DNA-binding transcription factor activity"/>
    <property type="evidence" value="ECO:0007669"/>
    <property type="project" value="InterPro"/>
</dbReference>
<protein>
    <submittedName>
        <fullName evidence="6">DeoR family transcriptional regulator</fullName>
    </submittedName>
</protein>
<evidence type="ECO:0000256" key="3">
    <source>
        <dbReference type="ARBA" id="ARBA00023125"/>
    </source>
</evidence>
<evidence type="ECO:0000259" key="5">
    <source>
        <dbReference type="PROSITE" id="PS51000"/>
    </source>
</evidence>
<gene>
    <name evidence="6" type="ORF">AYR66_19880</name>
</gene>
<dbReference type="SUPFAM" id="SSF46785">
    <property type="entry name" value="Winged helix' DNA-binding domain"/>
    <property type="match status" value="1"/>
</dbReference>
<dbReference type="Gene3D" id="3.30.750.70">
    <property type="entry name" value="4-hydroxybutyrate coenzyme like domains"/>
    <property type="match status" value="1"/>
</dbReference>
<dbReference type="PRINTS" id="PR00037">
    <property type="entry name" value="HTHLACR"/>
</dbReference>
<dbReference type="InterPro" id="IPR037171">
    <property type="entry name" value="NagB/RpiA_transferase-like"/>
</dbReference>
<dbReference type="Gene3D" id="1.10.10.10">
    <property type="entry name" value="Winged helix-like DNA-binding domain superfamily/Winged helix DNA-binding domain"/>
    <property type="match status" value="1"/>
</dbReference>
<dbReference type="OrthoDB" id="9814815at2"/>
<dbReference type="Proteomes" id="UP000197535">
    <property type="component" value="Unassembled WGS sequence"/>
</dbReference>
<dbReference type="Pfam" id="PF08220">
    <property type="entry name" value="HTH_DeoR"/>
    <property type="match status" value="1"/>
</dbReference>
<keyword evidence="4" id="KW-0804">Transcription</keyword>
<dbReference type="SUPFAM" id="SSF100950">
    <property type="entry name" value="NagB/RpiA/CoA transferase-like"/>
    <property type="match status" value="1"/>
</dbReference>
<dbReference type="SMART" id="SM01134">
    <property type="entry name" value="DeoRC"/>
    <property type="match status" value="1"/>
</dbReference>
<evidence type="ECO:0000256" key="4">
    <source>
        <dbReference type="ARBA" id="ARBA00023163"/>
    </source>
</evidence>
<dbReference type="EMBL" id="LSTO01000001">
    <property type="protein sequence ID" value="OWW21405.1"/>
    <property type="molecule type" value="Genomic_DNA"/>
</dbReference>
<reference evidence="6 7" key="1">
    <citation type="submission" date="2016-02" db="EMBL/GenBank/DDBJ databases">
        <authorList>
            <person name="Wen L."/>
            <person name="He K."/>
            <person name="Yang H."/>
        </authorList>
    </citation>
    <scope>NUCLEOTIDE SEQUENCE [LARGE SCALE GENOMIC DNA]</scope>
    <source>
        <strain evidence="6 7">TSA40</strain>
    </source>
</reference>
<dbReference type="GO" id="GO:0003677">
    <property type="term" value="F:DNA binding"/>
    <property type="evidence" value="ECO:0007669"/>
    <property type="project" value="UniProtKB-KW"/>
</dbReference>
<dbReference type="SMART" id="SM00420">
    <property type="entry name" value="HTH_DEOR"/>
    <property type="match status" value="1"/>
</dbReference>
<keyword evidence="3" id="KW-0238">DNA-binding</keyword>
<dbReference type="AlphaFoldDB" id="A0A254TFV2"/>
<accession>A0A254TFV2</accession>
<comment type="caution">
    <text evidence="6">The sequence shown here is derived from an EMBL/GenBank/DDBJ whole genome shotgun (WGS) entry which is preliminary data.</text>
</comment>
<dbReference type="InterPro" id="IPR014036">
    <property type="entry name" value="DeoR-like_C"/>
</dbReference>
<evidence type="ECO:0000313" key="6">
    <source>
        <dbReference type="EMBL" id="OWW21405.1"/>
    </source>
</evidence>
<dbReference type="PANTHER" id="PTHR30363:SF4">
    <property type="entry name" value="GLYCEROL-3-PHOSPHATE REGULON REPRESSOR"/>
    <property type="match status" value="1"/>
</dbReference>
<organism evidence="6 7">
    <name type="scientific">Noviherbaspirillum denitrificans</name>
    <dbReference type="NCBI Taxonomy" id="1968433"/>
    <lineage>
        <taxon>Bacteria</taxon>
        <taxon>Pseudomonadati</taxon>
        <taxon>Pseudomonadota</taxon>
        <taxon>Betaproteobacteria</taxon>
        <taxon>Burkholderiales</taxon>
        <taxon>Oxalobacteraceae</taxon>
        <taxon>Noviherbaspirillum</taxon>
    </lineage>
</organism>
<feature type="domain" description="HTH deoR-type" evidence="5">
    <location>
        <begin position="3"/>
        <end position="58"/>
    </location>
</feature>
<keyword evidence="1" id="KW-0678">Repressor</keyword>
<dbReference type="CDD" id="cd00090">
    <property type="entry name" value="HTH_ARSR"/>
    <property type="match status" value="1"/>
</dbReference>
<dbReference type="InterPro" id="IPR011991">
    <property type="entry name" value="ArsR-like_HTH"/>
</dbReference>
<sequence length="256" mass="28271">MALNPRQRQLLDFVRQHETVSVEELARKFDVTPQTVRRDIKAMEEAKLLSRYHGGVGLASSVENIDYLQRQSLQLGAKRGIAAEVAKRVKPGCSLLINIGTTTEEVARALVNHQDLHVITNNLNVASILCDNPTSEVILAGGVVRKRDRAIIGEATSDFIRQFKVDIGIIGISSIEPDGTLRDFDPREVRVAQTIIEQSREVWLVADGNKFGREALVRMGHISQVDKLFTNIRPPESLMKIMKTSGVEAVIAAAKG</sequence>
<dbReference type="RefSeq" id="WP_088708263.1">
    <property type="nucleotide sequence ID" value="NZ_LSTO01000001.1"/>
</dbReference>
<dbReference type="PANTHER" id="PTHR30363">
    <property type="entry name" value="HTH-TYPE TRANSCRIPTIONAL REGULATOR SRLR-RELATED"/>
    <property type="match status" value="1"/>
</dbReference>
<dbReference type="PROSITE" id="PS51000">
    <property type="entry name" value="HTH_DEOR_2"/>
    <property type="match status" value="1"/>
</dbReference>
<evidence type="ECO:0000256" key="1">
    <source>
        <dbReference type="ARBA" id="ARBA00022491"/>
    </source>
</evidence>
<dbReference type="InterPro" id="IPR036390">
    <property type="entry name" value="WH_DNA-bd_sf"/>
</dbReference>
<dbReference type="InterPro" id="IPR036388">
    <property type="entry name" value="WH-like_DNA-bd_sf"/>
</dbReference>
<dbReference type="InterPro" id="IPR001034">
    <property type="entry name" value="DeoR_HTH"/>
</dbReference>
<keyword evidence="7" id="KW-1185">Reference proteome</keyword>
<dbReference type="Pfam" id="PF00455">
    <property type="entry name" value="DeoRC"/>
    <property type="match status" value="1"/>
</dbReference>
<evidence type="ECO:0000256" key="2">
    <source>
        <dbReference type="ARBA" id="ARBA00023015"/>
    </source>
</evidence>
<keyword evidence="2" id="KW-0805">Transcription regulation</keyword>
<dbReference type="PROSITE" id="PS00894">
    <property type="entry name" value="HTH_DEOR_1"/>
    <property type="match status" value="1"/>
</dbReference>